<dbReference type="PROSITE" id="PS51186">
    <property type="entry name" value="GNAT"/>
    <property type="match status" value="1"/>
</dbReference>
<accession>A0A5R9J3H3</accession>
<dbReference type="Gene3D" id="3.40.630.30">
    <property type="match status" value="1"/>
</dbReference>
<keyword evidence="2" id="KW-0012">Acyltransferase</keyword>
<dbReference type="CDD" id="cd04301">
    <property type="entry name" value="NAT_SF"/>
    <property type="match status" value="1"/>
</dbReference>
<evidence type="ECO:0000256" key="2">
    <source>
        <dbReference type="ARBA" id="ARBA00023315"/>
    </source>
</evidence>
<dbReference type="PANTHER" id="PTHR43877:SF2">
    <property type="entry name" value="AMINOALKYLPHOSPHONATE N-ACETYLTRANSFERASE-RELATED"/>
    <property type="match status" value="1"/>
</dbReference>
<dbReference type="RefSeq" id="WP_138327041.1">
    <property type="nucleotide sequence ID" value="NZ_VCDI01000006.1"/>
</dbReference>
<evidence type="ECO:0000259" key="3">
    <source>
        <dbReference type="PROSITE" id="PS51186"/>
    </source>
</evidence>
<dbReference type="GO" id="GO:0016747">
    <property type="term" value="F:acyltransferase activity, transferring groups other than amino-acyl groups"/>
    <property type="evidence" value="ECO:0007669"/>
    <property type="project" value="InterPro"/>
</dbReference>
<keyword evidence="5" id="KW-1185">Reference proteome</keyword>
<dbReference type="Proteomes" id="UP000305654">
    <property type="component" value="Unassembled WGS sequence"/>
</dbReference>
<dbReference type="InterPro" id="IPR000182">
    <property type="entry name" value="GNAT_dom"/>
</dbReference>
<dbReference type="SUPFAM" id="SSF55729">
    <property type="entry name" value="Acyl-CoA N-acyltransferases (Nat)"/>
    <property type="match status" value="1"/>
</dbReference>
<dbReference type="PANTHER" id="PTHR43877">
    <property type="entry name" value="AMINOALKYLPHOSPHONATE N-ACETYLTRANSFERASE-RELATED-RELATED"/>
    <property type="match status" value="1"/>
</dbReference>
<reference evidence="4 5" key="1">
    <citation type="submission" date="2019-05" db="EMBL/GenBank/DDBJ databases">
        <authorList>
            <person name="Pankratov T."/>
            <person name="Grouzdev D."/>
        </authorList>
    </citation>
    <scope>NUCLEOTIDE SEQUENCE [LARGE SCALE GENOMIC DNA]</scope>
    <source>
        <strain evidence="4 5">KEBCLARHB70R</strain>
    </source>
</reference>
<evidence type="ECO:0000313" key="5">
    <source>
        <dbReference type="Proteomes" id="UP000305654"/>
    </source>
</evidence>
<gene>
    <name evidence="4" type="ORF">FE263_15965</name>
</gene>
<proteinExistence type="predicted"/>
<dbReference type="InterPro" id="IPR050832">
    <property type="entry name" value="Bact_Acetyltransf"/>
</dbReference>
<dbReference type="AlphaFoldDB" id="A0A5R9J3H3"/>
<comment type="caution">
    <text evidence="4">The sequence shown here is derived from an EMBL/GenBank/DDBJ whole genome shotgun (WGS) entry which is preliminary data.</text>
</comment>
<name>A0A5R9J3H3_9PROT</name>
<dbReference type="OrthoDB" id="1821130at2"/>
<dbReference type="InterPro" id="IPR016181">
    <property type="entry name" value="Acyl_CoA_acyltransferase"/>
</dbReference>
<protein>
    <submittedName>
        <fullName evidence="4">GNAT family N-acetyltransferase</fullName>
    </submittedName>
</protein>
<feature type="domain" description="N-acetyltransferase" evidence="3">
    <location>
        <begin position="40"/>
        <end position="203"/>
    </location>
</feature>
<keyword evidence="1 4" id="KW-0808">Transferase</keyword>
<dbReference type="Pfam" id="PF00583">
    <property type="entry name" value="Acetyltransf_1"/>
    <property type="match status" value="1"/>
</dbReference>
<evidence type="ECO:0000313" key="4">
    <source>
        <dbReference type="EMBL" id="TLU71403.1"/>
    </source>
</evidence>
<dbReference type="EMBL" id="VCDI01000006">
    <property type="protein sequence ID" value="TLU71403.1"/>
    <property type="molecule type" value="Genomic_DNA"/>
</dbReference>
<sequence length="212" mass="24245">MWRRPREQSCKAAGRISPRLLRERVQMSIRAFDEPADNALILEKALDADLGSIVTLMNAAYRGRDGGWNSEADYIDGDRTTEIQLRSELSTRVRASLLVCRTPGLDSLLGCVWLEPEDDGVWYLGSLTVDPREQNGGLGRKLLAASEEWVRRNGGQAIRMTVVNVRDTLIGWYQRRGYILTAEREPFPYDDDRFGIPRRPDLEFVVLRKRLH</sequence>
<evidence type="ECO:0000256" key="1">
    <source>
        <dbReference type="ARBA" id="ARBA00022679"/>
    </source>
</evidence>
<organism evidence="4 5">
    <name type="scientific">Lichenicoccus roseus</name>
    <dbReference type="NCBI Taxonomy" id="2683649"/>
    <lineage>
        <taxon>Bacteria</taxon>
        <taxon>Pseudomonadati</taxon>
        <taxon>Pseudomonadota</taxon>
        <taxon>Alphaproteobacteria</taxon>
        <taxon>Acetobacterales</taxon>
        <taxon>Acetobacteraceae</taxon>
        <taxon>Lichenicoccus</taxon>
    </lineage>
</organism>